<dbReference type="PANTHER" id="PTHR10217">
    <property type="entry name" value="VOLTAGE AND LIGAND GATED POTASSIUM CHANNEL"/>
    <property type="match status" value="1"/>
</dbReference>
<dbReference type="PANTHER" id="PTHR10217:SF435">
    <property type="entry name" value="POTASSIUM VOLTAGE-GATED CHANNEL PROTEIN EAG"/>
    <property type="match status" value="1"/>
</dbReference>
<dbReference type="SMART" id="SM00100">
    <property type="entry name" value="cNMP"/>
    <property type="match status" value="1"/>
</dbReference>
<dbReference type="InterPro" id="IPR014710">
    <property type="entry name" value="RmlC-like_jellyroll"/>
</dbReference>
<dbReference type="InterPro" id="IPR050818">
    <property type="entry name" value="KCNH_animal-type"/>
</dbReference>
<protein>
    <submittedName>
        <fullName evidence="2">Crp/Fnr family transcriptional regulator</fullName>
    </submittedName>
</protein>
<dbReference type="PROSITE" id="PS50042">
    <property type="entry name" value="CNMP_BINDING_3"/>
    <property type="match status" value="1"/>
</dbReference>
<dbReference type="Gene3D" id="2.60.120.10">
    <property type="entry name" value="Jelly Rolls"/>
    <property type="match status" value="1"/>
</dbReference>
<keyword evidence="3" id="KW-1185">Reference proteome</keyword>
<comment type="caution">
    <text evidence="2">The sequence shown here is derived from an EMBL/GenBank/DDBJ whole genome shotgun (WGS) entry which is preliminary data.</text>
</comment>
<dbReference type="Proteomes" id="UP000677244">
    <property type="component" value="Unassembled WGS sequence"/>
</dbReference>
<evidence type="ECO:0000259" key="1">
    <source>
        <dbReference type="PROSITE" id="PS50042"/>
    </source>
</evidence>
<evidence type="ECO:0000313" key="3">
    <source>
        <dbReference type="Proteomes" id="UP000677244"/>
    </source>
</evidence>
<dbReference type="CDD" id="cd00038">
    <property type="entry name" value="CAP_ED"/>
    <property type="match status" value="1"/>
</dbReference>
<evidence type="ECO:0000313" key="2">
    <source>
        <dbReference type="EMBL" id="MBO9205120.1"/>
    </source>
</evidence>
<accession>A0ABS3Z612</accession>
<dbReference type="InterPro" id="IPR018490">
    <property type="entry name" value="cNMP-bd_dom_sf"/>
</dbReference>
<dbReference type="SUPFAM" id="SSF51206">
    <property type="entry name" value="cAMP-binding domain-like"/>
    <property type="match status" value="1"/>
</dbReference>
<dbReference type="Pfam" id="PF00027">
    <property type="entry name" value="cNMP_binding"/>
    <property type="match status" value="1"/>
</dbReference>
<dbReference type="RefSeq" id="WP_209144381.1">
    <property type="nucleotide sequence ID" value="NZ_JAGHKO010000021.1"/>
</dbReference>
<feature type="domain" description="Cyclic nucleotide-binding" evidence="1">
    <location>
        <begin position="13"/>
        <end position="111"/>
    </location>
</feature>
<gene>
    <name evidence="2" type="ORF">J7I42_32840</name>
</gene>
<organism evidence="2 3">
    <name type="scientific">Niastella soli</name>
    <dbReference type="NCBI Taxonomy" id="2821487"/>
    <lineage>
        <taxon>Bacteria</taxon>
        <taxon>Pseudomonadati</taxon>
        <taxon>Bacteroidota</taxon>
        <taxon>Chitinophagia</taxon>
        <taxon>Chitinophagales</taxon>
        <taxon>Chitinophagaceae</taxon>
        <taxon>Niastella</taxon>
    </lineage>
</organism>
<dbReference type="InterPro" id="IPR000595">
    <property type="entry name" value="cNMP-bd_dom"/>
</dbReference>
<proteinExistence type="predicted"/>
<name>A0ABS3Z612_9BACT</name>
<sequence>MEILNFLNGVYPMSPELINYLSNILKTKTLKKDEYLLRAGDICKNVYFVKKGLLRSLYLKGDKEISKWFMKENDVVYAVKSFLEQVPSLESIQALDDCTLQYITYSQLQDVCRRFPEFLNHRSILTEHYYKLSEERHAIVLYPKAIERYQYLLQNYPELIGRVPAKYIASYLGVSKATLNRHKNMLYGHPKNK</sequence>
<reference evidence="2 3" key="1">
    <citation type="submission" date="2021-03" db="EMBL/GenBank/DDBJ databases">
        <title>Assistant Professor.</title>
        <authorList>
            <person name="Huq M.A."/>
        </authorList>
    </citation>
    <scope>NUCLEOTIDE SEQUENCE [LARGE SCALE GENOMIC DNA]</scope>
    <source>
        <strain evidence="2 3">MAH-29</strain>
    </source>
</reference>
<dbReference type="EMBL" id="JAGHKO010000021">
    <property type="protein sequence ID" value="MBO9205120.1"/>
    <property type="molecule type" value="Genomic_DNA"/>
</dbReference>